<protein>
    <submittedName>
        <fullName evidence="1">Uncharacterized protein</fullName>
    </submittedName>
</protein>
<dbReference type="Proteomes" id="UP000798662">
    <property type="component" value="Chromosome 2"/>
</dbReference>
<reference evidence="1" key="1">
    <citation type="submission" date="2019-11" db="EMBL/GenBank/DDBJ databases">
        <title>Nori genome reveals adaptations in red seaweeds to the harsh intertidal environment.</title>
        <authorList>
            <person name="Wang D."/>
            <person name="Mao Y."/>
        </authorList>
    </citation>
    <scope>NUCLEOTIDE SEQUENCE</scope>
    <source>
        <tissue evidence="1">Gametophyte</tissue>
    </source>
</reference>
<gene>
    <name evidence="1" type="ORF">I4F81_007518</name>
</gene>
<evidence type="ECO:0000313" key="2">
    <source>
        <dbReference type="Proteomes" id="UP000798662"/>
    </source>
</evidence>
<name>A0ACC3C4B0_PYRYE</name>
<organism evidence="1 2">
    <name type="scientific">Pyropia yezoensis</name>
    <name type="common">Susabi-nori</name>
    <name type="synonym">Porphyra yezoensis</name>
    <dbReference type="NCBI Taxonomy" id="2788"/>
    <lineage>
        <taxon>Eukaryota</taxon>
        <taxon>Rhodophyta</taxon>
        <taxon>Bangiophyceae</taxon>
        <taxon>Bangiales</taxon>
        <taxon>Bangiaceae</taxon>
        <taxon>Pyropia</taxon>
    </lineage>
</organism>
<keyword evidence="2" id="KW-1185">Reference proteome</keyword>
<comment type="caution">
    <text evidence="1">The sequence shown here is derived from an EMBL/GenBank/DDBJ whole genome shotgun (WGS) entry which is preliminary data.</text>
</comment>
<evidence type="ECO:0000313" key="1">
    <source>
        <dbReference type="EMBL" id="KAK1864982.1"/>
    </source>
</evidence>
<sequence length="574" mass="58504">MVVNARQRWYAPDPSRAASAAARLGRNEYDLVSVLLHETFHAMLLSGKVVYAATGLDGPALLAAALTHNSLYFAPPAGPGGAPAPPLARLNGQRVYSARASVYHLDEATYGAALMTPLMPRGRAVRALSPTLRRMQALVLDAASPGAAVCATMGDPRSPAAGPPGLSAAPSGSSPSGGGAGGVGDAAATAGGDGWGGEATLLGMPLPVGVGVLGGLRRCSHSGRSNQTRPRDMTAFVGGAGVAAAAPSRTALRCTSFSGATVAAPAAPTTSRVTASLGDYLVRRSQEDIAKVASALPSVATAAAVAAAVALVAAPSAQALTRSDIASLTYEQVKGTGLANRCPEVDGAKGSIKLSSGTGYKLVDLCLEPKSFQVEEEVSSKRSGEVKKSFVDTKLMTRATYTLSGVEGKLYSDGTSVTFEETGGIDYAATTVQLPGGERVPFLFTVKALKAVAGGGDITTATEFGGDFKVPSYRSGLFLDPKGRGGTTGYDMAVGLPAMQADGAEGQDELAKETNKVFQVTDGEIEMAVNKIDPASGEIAGVFVSEQLSDTDMGAKAPKKILLKGVFYARVEES</sequence>
<accession>A0ACC3C4B0</accession>
<dbReference type="EMBL" id="CM020619">
    <property type="protein sequence ID" value="KAK1864982.1"/>
    <property type="molecule type" value="Genomic_DNA"/>
</dbReference>
<proteinExistence type="predicted"/>